<dbReference type="EMBL" id="CP019609">
    <property type="protein sequence ID" value="AQP53552.1"/>
    <property type="molecule type" value="Genomic_DNA"/>
</dbReference>
<accession>A0A1Q2D569</accession>
<dbReference type="PANTHER" id="PTHR34547">
    <property type="entry name" value="YACP-LIKE NYN DOMAIN PROTEIN"/>
    <property type="match status" value="1"/>
</dbReference>
<dbReference type="AlphaFoldDB" id="A0A1Q2D569"/>
<dbReference type="PANTHER" id="PTHR34547:SF1">
    <property type="entry name" value="YACP-LIKE NYN DOMAIN PROTEIN"/>
    <property type="match status" value="1"/>
</dbReference>
<protein>
    <submittedName>
        <fullName evidence="1">DNA-binding protein</fullName>
    </submittedName>
</protein>
<dbReference type="KEGG" id="vpi:BW732_04435"/>
<evidence type="ECO:0000313" key="2">
    <source>
        <dbReference type="Proteomes" id="UP000188246"/>
    </source>
</evidence>
<dbReference type="Proteomes" id="UP000188246">
    <property type="component" value="Chromosome"/>
</dbReference>
<dbReference type="GO" id="GO:0003677">
    <property type="term" value="F:DNA binding"/>
    <property type="evidence" value="ECO:0007669"/>
    <property type="project" value="UniProtKB-KW"/>
</dbReference>
<gene>
    <name evidence="1" type="ORF">BW732_04435</name>
</gene>
<dbReference type="InterPro" id="IPR010298">
    <property type="entry name" value="YacP-like"/>
</dbReference>
<keyword evidence="1" id="KW-0238">DNA-binding</keyword>
<keyword evidence="2" id="KW-1185">Reference proteome</keyword>
<proteinExistence type="predicted"/>
<evidence type="ECO:0000313" key="1">
    <source>
        <dbReference type="EMBL" id="AQP53552.1"/>
    </source>
</evidence>
<name>A0A1Q2D569_9ENTE</name>
<organism evidence="1 2">
    <name type="scientific">Vagococcus penaei</name>
    <dbReference type="NCBI Taxonomy" id="633807"/>
    <lineage>
        <taxon>Bacteria</taxon>
        <taxon>Bacillati</taxon>
        <taxon>Bacillota</taxon>
        <taxon>Bacilli</taxon>
        <taxon>Lactobacillales</taxon>
        <taxon>Enterococcaceae</taxon>
        <taxon>Vagococcus</taxon>
    </lineage>
</organism>
<dbReference type="CDD" id="cd10912">
    <property type="entry name" value="PIN_YacP-like"/>
    <property type="match status" value="1"/>
</dbReference>
<dbReference type="OrthoDB" id="9792160at2"/>
<dbReference type="STRING" id="633807.BW732_04435"/>
<reference evidence="1 2" key="1">
    <citation type="journal article" date="2010" name="Int. J. Syst. Evol. Microbiol.">
        <title>Vagococcus penaei sp. nov., isolated from spoilage microbiota of cooked shrimp (Penaeus vannamei).</title>
        <authorList>
            <person name="Jaffres E."/>
            <person name="Prevost H."/>
            <person name="Rossero A."/>
            <person name="Joffraud J.J."/>
            <person name="Dousset X."/>
        </authorList>
    </citation>
    <scope>NUCLEOTIDE SEQUENCE [LARGE SCALE GENOMIC DNA]</scope>
    <source>
        <strain evidence="1 2">CD276</strain>
    </source>
</reference>
<sequence length="177" mass="20758">MTKKRLKSQVLFVDGYNMIGAWPELQRLKKHERLADARDLLLFMLSNYAKYQGIDIIVVFDAQLVPGIQQTYEKFGLTVIFTKEEETADTYIEREAGQRINPLTHVRVATSDLAEQWVIFSQGALRVSARELYKNIEESEKSIKNDAEDYRFSNYRRNSPWSKEQLGELQKYFDNIH</sequence>
<dbReference type="Pfam" id="PF05991">
    <property type="entry name" value="NYN_YacP"/>
    <property type="match status" value="1"/>
</dbReference>